<evidence type="ECO:0000256" key="2">
    <source>
        <dbReference type="SAM" id="MobiDB-lite"/>
    </source>
</evidence>
<dbReference type="PANTHER" id="PTHR30404">
    <property type="entry name" value="N-ACETYLMURAMOYL-L-ALANINE AMIDASE"/>
    <property type="match status" value="1"/>
</dbReference>
<dbReference type="SUPFAM" id="SSF53187">
    <property type="entry name" value="Zn-dependent exopeptidases"/>
    <property type="match status" value="1"/>
</dbReference>
<dbReference type="RefSeq" id="WP_183985689.1">
    <property type="nucleotide sequence ID" value="NZ_JACHHG010000004.1"/>
</dbReference>
<name>A0A841I076_9DEIO</name>
<evidence type="ECO:0000313" key="6">
    <source>
        <dbReference type="Proteomes" id="UP000569951"/>
    </source>
</evidence>
<keyword evidence="1 5" id="KW-0378">Hydrolase</keyword>
<dbReference type="Gene3D" id="3.40.630.40">
    <property type="entry name" value="Zn-dependent exopeptidases"/>
    <property type="match status" value="1"/>
</dbReference>
<dbReference type="SMART" id="SM00646">
    <property type="entry name" value="Ami_3"/>
    <property type="match status" value="1"/>
</dbReference>
<sequence length="596" mass="64411">MLRPLILSLFLAASGALAAPPDIFVAYPNDGRVVAFDHVLLEGSVPAGASLTLDGRPIDVGSDGLFIEWVPLRTGPNLLVLESRLGSETSRRELRVVSQPVLPLPETPTAIVAGSVQPAENRRVHDSQGATVQVSFRGSPGGRASFTVGGRGPYPMLERNPENFPGSVDPQDPAAARRRTAGIYEGSLVLAPGERLEESAVTVSLTGRDGRTVTQTAAGRVAALPAAQPRVGMTTGTAVIRNAPGRAYILYPKAGIKFVISGEDGNTYLSPIAPGQSVAILKNQVRLLPEGAAVPRVFFSTIRTERKDGLTEVRFELPDLVPFSVEQSAQPGHQRLTVRLYNTFSDVDYIISDFPDEVVRDIRWVQEQDGVFRAEIDLRGNQQWGYTTAYQGSTLVLGIKHPPRVNRSRPLEGRRITVDPGHGGSEFGGAGSLRVPEKDIVLDISLRLARKLEARGAHVTLTRTADVTVPLAERPLIAERSGAEVLISVHANAIPDGVDPRRPKGAGVYYFHPQARFLADTLQRALLEGVPQVGNDGVHYQNLALTRPAAQLSVLVETAFLTHKENLRLLMSNAGKERLAESMAVGLERFFAFQNH</sequence>
<protein>
    <submittedName>
        <fullName evidence="5">N-acetylmuramoyl-L-alanine amidase</fullName>
        <ecNumber evidence="5">3.5.1.28</ecNumber>
    </submittedName>
</protein>
<dbReference type="InterPro" id="IPR050695">
    <property type="entry name" value="N-acetylmuramoyl_amidase_3"/>
</dbReference>
<dbReference type="GO" id="GO:0008745">
    <property type="term" value="F:N-acetylmuramoyl-L-alanine amidase activity"/>
    <property type="evidence" value="ECO:0007669"/>
    <property type="project" value="UniProtKB-EC"/>
</dbReference>
<dbReference type="Proteomes" id="UP000569951">
    <property type="component" value="Unassembled WGS sequence"/>
</dbReference>
<dbReference type="PANTHER" id="PTHR30404:SF0">
    <property type="entry name" value="N-ACETYLMURAMOYL-L-ALANINE AMIDASE AMIC"/>
    <property type="match status" value="1"/>
</dbReference>
<feature type="region of interest" description="Disordered" evidence="2">
    <location>
        <begin position="136"/>
        <end position="177"/>
    </location>
</feature>
<dbReference type="EC" id="3.5.1.28" evidence="5"/>
<dbReference type="CDD" id="cd02696">
    <property type="entry name" value="MurNAc-LAA"/>
    <property type="match status" value="1"/>
</dbReference>
<dbReference type="GO" id="GO:0030288">
    <property type="term" value="C:outer membrane-bounded periplasmic space"/>
    <property type="evidence" value="ECO:0007669"/>
    <property type="project" value="TreeGrafter"/>
</dbReference>
<dbReference type="EMBL" id="JACHHG010000004">
    <property type="protein sequence ID" value="MBB6097839.1"/>
    <property type="molecule type" value="Genomic_DNA"/>
</dbReference>
<keyword evidence="6" id="KW-1185">Reference proteome</keyword>
<feature type="chain" id="PRO_5032294609" evidence="3">
    <location>
        <begin position="19"/>
        <end position="596"/>
    </location>
</feature>
<keyword evidence="3" id="KW-0732">Signal</keyword>
<organism evidence="5 6">
    <name type="scientific">Deinobacterium chartae</name>
    <dbReference type="NCBI Taxonomy" id="521158"/>
    <lineage>
        <taxon>Bacteria</taxon>
        <taxon>Thermotogati</taxon>
        <taxon>Deinococcota</taxon>
        <taxon>Deinococci</taxon>
        <taxon>Deinococcales</taxon>
        <taxon>Deinococcaceae</taxon>
        <taxon>Deinobacterium</taxon>
    </lineage>
</organism>
<dbReference type="Pfam" id="PF01520">
    <property type="entry name" value="Amidase_3"/>
    <property type="match status" value="1"/>
</dbReference>
<evidence type="ECO:0000256" key="1">
    <source>
        <dbReference type="ARBA" id="ARBA00022801"/>
    </source>
</evidence>
<dbReference type="GO" id="GO:0009253">
    <property type="term" value="P:peptidoglycan catabolic process"/>
    <property type="evidence" value="ECO:0007669"/>
    <property type="project" value="InterPro"/>
</dbReference>
<evidence type="ECO:0000256" key="3">
    <source>
        <dbReference type="SAM" id="SignalP"/>
    </source>
</evidence>
<reference evidence="5 6" key="1">
    <citation type="submission" date="2020-08" db="EMBL/GenBank/DDBJ databases">
        <title>Genomic Encyclopedia of Type Strains, Phase IV (KMG-IV): sequencing the most valuable type-strain genomes for metagenomic binning, comparative biology and taxonomic classification.</title>
        <authorList>
            <person name="Goeker M."/>
        </authorList>
    </citation>
    <scope>NUCLEOTIDE SEQUENCE [LARGE SCALE GENOMIC DNA]</scope>
    <source>
        <strain evidence="5 6">DSM 21458</strain>
    </source>
</reference>
<dbReference type="AlphaFoldDB" id="A0A841I076"/>
<comment type="caution">
    <text evidence="5">The sequence shown here is derived from an EMBL/GenBank/DDBJ whole genome shotgun (WGS) entry which is preliminary data.</text>
</comment>
<proteinExistence type="predicted"/>
<evidence type="ECO:0000313" key="5">
    <source>
        <dbReference type="EMBL" id="MBB6097839.1"/>
    </source>
</evidence>
<accession>A0A841I076</accession>
<dbReference type="InterPro" id="IPR002508">
    <property type="entry name" value="MurNAc-LAA_cat"/>
</dbReference>
<feature type="domain" description="MurNAc-LAA" evidence="4">
    <location>
        <begin position="475"/>
        <end position="588"/>
    </location>
</feature>
<feature type="signal peptide" evidence="3">
    <location>
        <begin position="1"/>
        <end position="18"/>
    </location>
</feature>
<evidence type="ECO:0000259" key="4">
    <source>
        <dbReference type="SMART" id="SM00646"/>
    </source>
</evidence>
<gene>
    <name evidence="5" type="ORF">HNR42_001262</name>
</gene>